<dbReference type="EMBL" id="JARBJD010000112">
    <property type="protein sequence ID" value="KAK2951819.1"/>
    <property type="molecule type" value="Genomic_DNA"/>
</dbReference>
<proteinExistence type="predicted"/>
<gene>
    <name evidence="2" type="ORF">BLNAU_13187</name>
</gene>
<feature type="coiled-coil region" evidence="1">
    <location>
        <begin position="48"/>
        <end position="75"/>
    </location>
</feature>
<feature type="coiled-coil region" evidence="1">
    <location>
        <begin position="255"/>
        <end position="342"/>
    </location>
</feature>
<dbReference type="Proteomes" id="UP001281761">
    <property type="component" value="Unassembled WGS sequence"/>
</dbReference>
<evidence type="ECO:0000313" key="2">
    <source>
        <dbReference type="EMBL" id="KAK2951819.1"/>
    </source>
</evidence>
<evidence type="ECO:0000256" key="1">
    <source>
        <dbReference type="SAM" id="Coils"/>
    </source>
</evidence>
<evidence type="ECO:0000313" key="3">
    <source>
        <dbReference type="Proteomes" id="UP001281761"/>
    </source>
</evidence>
<keyword evidence="1" id="KW-0175">Coiled coil</keyword>
<sequence>MDLNSNDQSEQNTREISVLTQNLRLVEAKQEQSVSLAHVKQLISQSRNSSLESSITVLQNAVDELDNEVRHLKSTTKQPTIIPTLSNFVTHDELDLLLNSTHEQSIVRNEGLLQQYCDSLNDCEDRLISNQTQISQIKARQIEIEQKSQVLVETVSQIQERTMNEVTVDIARTKQSLEQSEVRLIEMVHNSVKDAMMKINHRIDDEATRLSRRLLELSDPSLKLSSDSRAQPNLTPYLQQLRETEGTMKVIETHTLQMKAQVEALERQIRDKNKEVQALLATAEQKHRVEERNNETFRLTFDSRLNALTDRMNELTVEKSTMENIRLELKAARETENSLRAALVRECDERFETIQQSCLAYIAAKVDTFLQATRVVVTADEKESASQTPDLMETLTISERLDIQTHQESFDCEYNYDESGLVHFRALPGAPTLPKEFTIVRSKKNKKGVIHPTQQTAQPIRSLTDQYPRYMEHYYSEFDKLAPQLLNGDQRQRPEDLGEEVELISYPLFSQPS</sequence>
<comment type="caution">
    <text evidence="2">The sequence shown here is derived from an EMBL/GenBank/DDBJ whole genome shotgun (WGS) entry which is preliminary data.</text>
</comment>
<name>A0ABQ9XLX7_9EUKA</name>
<accession>A0ABQ9XLX7</accession>
<keyword evidence="3" id="KW-1185">Reference proteome</keyword>
<reference evidence="2 3" key="1">
    <citation type="journal article" date="2022" name="bioRxiv">
        <title>Genomics of Preaxostyla Flagellates Illuminates Evolutionary Transitions and the Path Towards Mitochondrial Loss.</title>
        <authorList>
            <person name="Novak L.V.F."/>
            <person name="Treitli S.C."/>
            <person name="Pyrih J."/>
            <person name="Halakuc P."/>
            <person name="Pipaliya S.V."/>
            <person name="Vacek V."/>
            <person name="Brzon O."/>
            <person name="Soukal P."/>
            <person name="Eme L."/>
            <person name="Dacks J.B."/>
            <person name="Karnkowska A."/>
            <person name="Elias M."/>
            <person name="Hampl V."/>
        </authorList>
    </citation>
    <scope>NUCLEOTIDE SEQUENCE [LARGE SCALE GENOMIC DNA]</scope>
    <source>
        <strain evidence="2">NAU3</strain>
        <tissue evidence="2">Gut</tissue>
    </source>
</reference>
<organism evidence="2 3">
    <name type="scientific">Blattamonas nauphoetae</name>
    <dbReference type="NCBI Taxonomy" id="2049346"/>
    <lineage>
        <taxon>Eukaryota</taxon>
        <taxon>Metamonada</taxon>
        <taxon>Preaxostyla</taxon>
        <taxon>Oxymonadida</taxon>
        <taxon>Blattamonas</taxon>
    </lineage>
</organism>
<protein>
    <submittedName>
        <fullName evidence="2">Uncharacterized protein</fullName>
    </submittedName>
</protein>